<proteinExistence type="predicted"/>
<gene>
    <name evidence="1" type="ORF">GCM10022232_74740</name>
</gene>
<dbReference type="Proteomes" id="UP001500456">
    <property type="component" value="Unassembled WGS sequence"/>
</dbReference>
<protein>
    <submittedName>
        <fullName evidence="1">Uncharacterized protein</fullName>
    </submittedName>
</protein>
<sequence>MGEVVSLLAGGRDGVSVQVSLELADQTPTTLRMRVADSVWQEFQASNWFNCLIEVRLSLEGEGFLLCCQGARPDVFPSGMMQQMNLGRFAYYLKSGAPLSEDDVVDIFAPADFSEVASVEDQRIAVFKFFKISM</sequence>
<reference evidence="2" key="1">
    <citation type="journal article" date="2019" name="Int. J. Syst. Evol. Microbiol.">
        <title>The Global Catalogue of Microorganisms (GCM) 10K type strain sequencing project: providing services to taxonomists for standard genome sequencing and annotation.</title>
        <authorList>
            <consortium name="The Broad Institute Genomics Platform"/>
            <consortium name="The Broad Institute Genome Sequencing Center for Infectious Disease"/>
            <person name="Wu L."/>
            <person name="Ma J."/>
        </authorList>
    </citation>
    <scope>NUCLEOTIDE SEQUENCE [LARGE SCALE GENOMIC DNA]</scope>
    <source>
        <strain evidence="2">JCM 16924</strain>
    </source>
</reference>
<dbReference type="RefSeq" id="WP_345569464.1">
    <property type="nucleotide sequence ID" value="NZ_BAAAZX010000028.1"/>
</dbReference>
<dbReference type="EMBL" id="BAAAZX010000028">
    <property type="protein sequence ID" value="GAA4019591.1"/>
    <property type="molecule type" value="Genomic_DNA"/>
</dbReference>
<evidence type="ECO:0000313" key="1">
    <source>
        <dbReference type="EMBL" id="GAA4019591.1"/>
    </source>
</evidence>
<name>A0ABP7T185_9ACTN</name>
<evidence type="ECO:0000313" key="2">
    <source>
        <dbReference type="Proteomes" id="UP001500456"/>
    </source>
</evidence>
<comment type="caution">
    <text evidence="1">The sequence shown here is derived from an EMBL/GenBank/DDBJ whole genome shotgun (WGS) entry which is preliminary data.</text>
</comment>
<accession>A0ABP7T185</accession>
<keyword evidence="2" id="KW-1185">Reference proteome</keyword>
<organism evidence="1 2">
    <name type="scientific">Streptomyces plumbiresistens</name>
    <dbReference type="NCBI Taxonomy" id="511811"/>
    <lineage>
        <taxon>Bacteria</taxon>
        <taxon>Bacillati</taxon>
        <taxon>Actinomycetota</taxon>
        <taxon>Actinomycetes</taxon>
        <taxon>Kitasatosporales</taxon>
        <taxon>Streptomycetaceae</taxon>
        <taxon>Streptomyces</taxon>
    </lineage>
</organism>